<protein>
    <recommendedName>
        <fullName evidence="2">Phage tail protein C-terminal domain-containing protein</fullName>
    </recommendedName>
</protein>
<dbReference type="AlphaFoldDB" id="A0A921T898"/>
<name>A0A921T898_9PSED</name>
<gene>
    <name evidence="3" type="ORF">K8W20_11995</name>
</gene>
<dbReference type="RefSeq" id="WP_278917173.1">
    <property type="nucleotide sequence ID" value="NZ_DYTS01000218.1"/>
</dbReference>
<dbReference type="SUPFAM" id="SSF50017">
    <property type="entry name" value="gp9"/>
    <property type="match status" value="1"/>
</dbReference>
<dbReference type="InterPro" id="IPR058008">
    <property type="entry name" value="Gp26_C"/>
</dbReference>
<evidence type="ECO:0000313" key="4">
    <source>
        <dbReference type="Proteomes" id="UP000752172"/>
    </source>
</evidence>
<feature type="domain" description="Phage tail protein C-terminal" evidence="2">
    <location>
        <begin position="149"/>
        <end position="290"/>
    </location>
</feature>
<comment type="caution">
    <text evidence="3">The sequence shown here is derived from an EMBL/GenBank/DDBJ whole genome shotgun (WGS) entry which is preliminary data.</text>
</comment>
<evidence type="ECO:0000313" key="3">
    <source>
        <dbReference type="EMBL" id="HJH19423.1"/>
    </source>
</evidence>
<sequence>MARQEINIGTAPTGAGGDTTRSGAVKINAMTQELYARNAQLGTASNANIGTSPGNVMAVGSYGLGPRVVSDSRIYDSMNVWETGFGVITETTQFKPSNFAYGTLLNIAFPGTGYLGAQLWMSTLGSGVIGFRSGDYSTTSFNTIYHTGNTTRGSGGVLSAASPIMRIACVATSERRDLQEETFVPAGEWGVVNSEARGVTVERVSVGEYKIAGSLGLALEGWRTQDPCSPDGGRTLGVTESEQSEDGTVIIRLFKQRWTLSDEGEMFPGRGAPMDVPLNSWIDVRLEMPKAETPPPMDAATE</sequence>
<evidence type="ECO:0000259" key="2">
    <source>
        <dbReference type="Pfam" id="PF25670"/>
    </source>
</evidence>
<reference evidence="3" key="2">
    <citation type="submission" date="2021-09" db="EMBL/GenBank/DDBJ databases">
        <authorList>
            <person name="Gilroy R."/>
        </authorList>
    </citation>
    <scope>NUCLEOTIDE SEQUENCE</scope>
    <source>
        <strain evidence="3">ChiSjej2B20-17149</strain>
    </source>
</reference>
<accession>A0A921T898</accession>
<proteinExistence type="predicted"/>
<reference evidence="3" key="1">
    <citation type="journal article" date="2021" name="PeerJ">
        <title>Extensive microbial diversity within the chicken gut microbiome revealed by metagenomics and culture.</title>
        <authorList>
            <person name="Gilroy R."/>
            <person name="Ravi A."/>
            <person name="Getino M."/>
            <person name="Pursley I."/>
            <person name="Horton D.L."/>
            <person name="Alikhan N.F."/>
            <person name="Baker D."/>
            <person name="Gharbi K."/>
            <person name="Hall N."/>
            <person name="Watson M."/>
            <person name="Adriaenssens E.M."/>
            <person name="Foster-Nyarko E."/>
            <person name="Jarju S."/>
            <person name="Secka A."/>
            <person name="Antonio M."/>
            <person name="Oren A."/>
            <person name="Chaudhuri R.R."/>
            <person name="La Ragione R."/>
            <person name="Hildebrand F."/>
            <person name="Pallen M.J."/>
        </authorList>
    </citation>
    <scope>NUCLEOTIDE SEQUENCE</scope>
    <source>
        <strain evidence="3">ChiSjej2B20-17149</strain>
    </source>
</reference>
<dbReference type="EMBL" id="DYTS01000218">
    <property type="protein sequence ID" value="HJH19423.1"/>
    <property type="molecule type" value="Genomic_DNA"/>
</dbReference>
<evidence type="ECO:0000256" key="1">
    <source>
        <dbReference type="SAM" id="MobiDB-lite"/>
    </source>
</evidence>
<feature type="region of interest" description="Disordered" evidence="1">
    <location>
        <begin position="1"/>
        <end position="21"/>
    </location>
</feature>
<dbReference type="InterPro" id="IPR036240">
    <property type="entry name" value="Gp9-like_sf"/>
</dbReference>
<organism evidence="3 4">
    <name type="scientific">Pseudomonas lactis</name>
    <dbReference type="NCBI Taxonomy" id="1615674"/>
    <lineage>
        <taxon>Bacteria</taxon>
        <taxon>Pseudomonadati</taxon>
        <taxon>Pseudomonadota</taxon>
        <taxon>Gammaproteobacteria</taxon>
        <taxon>Pseudomonadales</taxon>
        <taxon>Pseudomonadaceae</taxon>
        <taxon>Pseudomonas</taxon>
    </lineage>
</organism>
<dbReference type="Proteomes" id="UP000752172">
    <property type="component" value="Unassembled WGS sequence"/>
</dbReference>
<dbReference type="Pfam" id="PF25670">
    <property type="entry name" value="Phage_tail_C_2"/>
    <property type="match status" value="1"/>
</dbReference>